<feature type="transmembrane region" description="Helical" evidence="10">
    <location>
        <begin position="198"/>
        <end position="217"/>
    </location>
</feature>
<keyword evidence="6 10" id="KW-1133">Transmembrane helix</keyword>
<dbReference type="NCBIfam" id="TIGR00797">
    <property type="entry name" value="matE"/>
    <property type="match status" value="1"/>
</dbReference>
<feature type="transmembrane region" description="Helical" evidence="10">
    <location>
        <begin position="281"/>
        <end position="304"/>
    </location>
</feature>
<feature type="transmembrane region" description="Helical" evidence="10">
    <location>
        <begin position="52"/>
        <end position="76"/>
    </location>
</feature>
<comment type="subcellular location">
    <subcellularLocation>
        <location evidence="1">Cell membrane</location>
        <topology evidence="1">Multi-pass membrane protein</topology>
    </subcellularLocation>
</comment>
<dbReference type="EMBL" id="JANRMI010000002">
    <property type="protein sequence ID" value="MDG0816205.1"/>
    <property type="molecule type" value="Genomic_DNA"/>
</dbReference>
<evidence type="ECO:0000256" key="3">
    <source>
        <dbReference type="ARBA" id="ARBA00022449"/>
    </source>
</evidence>
<reference evidence="11" key="1">
    <citation type="submission" date="2022-08" db="EMBL/GenBank/DDBJ databases">
        <title>Novel Bdellovibrio Species Isolated from Svalbard: Designation Bdellovibrio svalbardensis.</title>
        <authorList>
            <person name="Mitchell R.J."/>
            <person name="Choi S.Y."/>
        </authorList>
    </citation>
    <scope>NUCLEOTIDE SEQUENCE</scope>
    <source>
        <strain evidence="11">PAP01</strain>
    </source>
</reference>
<dbReference type="PANTHER" id="PTHR43298:SF2">
    <property type="entry name" value="FMN_FAD EXPORTER YEEO-RELATED"/>
    <property type="match status" value="1"/>
</dbReference>
<sequence>MKFLQSKSFHETKLLLKLAGPIIVGQVGQNLIQLADTIMVGSIGPVALGASAFAGSIFIVFLIFGLGILAPTTALFAKMQGQENFPLGGVLLRHSLMVAMGISALLMAVIYLLIPHLNIFGQRPEILSLGVSFFKIIAWSIIPSMIYQCYKQFTDGIGKTKVGMFVMIAGVIINVALNYVLIHGLYGFPKLGLNGSGWATLIARTLMAFAMILYVHLHPNFSKYMTEHWIHRFDHQMVKNMLRLGIPTGFTYFFEVGAFSSAAVMMGWFGAIPLAAHQITISLASTSFLITLGIGIAASIRVGFEMGRGDYPLARHAGFTAIQVGGIYMGLCALGFFFLRHWFPTLYVSDPDVIQWAARFFVVVAIFEIFDGVQAVSIGALRGMSDTQWPGIIAFFAYWVMGLPGGYLLAFHLGVGPVGIWVGLLIGLIFASILLTWRFHLLSRRYTESSVSN</sequence>
<keyword evidence="5 10" id="KW-0812">Transmembrane</keyword>
<evidence type="ECO:0000256" key="4">
    <source>
        <dbReference type="ARBA" id="ARBA00022475"/>
    </source>
</evidence>
<name>A0ABT6DH81_9BACT</name>
<dbReference type="RefSeq" id="WP_277577682.1">
    <property type="nucleotide sequence ID" value="NZ_JANRMI010000002.1"/>
</dbReference>
<evidence type="ECO:0000256" key="6">
    <source>
        <dbReference type="ARBA" id="ARBA00022989"/>
    </source>
</evidence>
<evidence type="ECO:0000313" key="11">
    <source>
        <dbReference type="EMBL" id="MDG0816205.1"/>
    </source>
</evidence>
<evidence type="ECO:0000256" key="5">
    <source>
        <dbReference type="ARBA" id="ARBA00022692"/>
    </source>
</evidence>
<dbReference type="Proteomes" id="UP001152321">
    <property type="component" value="Unassembled WGS sequence"/>
</dbReference>
<dbReference type="InterPro" id="IPR002528">
    <property type="entry name" value="MATE_fam"/>
</dbReference>
<feature type="transmembrane region" description="Helical" evidence="10">
    <location>
        <begin position="393"/>
        <end position="412"/>
    </location>
</feature>
<dbReference type="PIRSF" id="PIRSF006603">
    <property type="entry name" value="DinF"/>
    <property type="match status" value="1"/>
</dbReference>
<keyword evidence="3" id="KW-0050">Antiport</keyword>
<dbReference type="InterPro" id="IPR050222">
    <property type="entry name" value="MATE_MdtK"/>
</dbReference>
<feature type="transmembrane region" description="Helical" evidence="10">
    <location>
        <begin position="249"/>
        <end position="269"/>
    </location>
</feature>
<feature type="transmembrane region" description="Helical" evidence="10">
    <location>
        <begin position="359"/>
        <end position="381"/>
    </location>
</feature>
<feature type="transmembrane region" description="Helical" evidence="10">
    <location>
        <begin position="96"/>
        <end position="114"/>
    </location>
</feature>
<evidence type="ECO:0000256" key="9">
    <source>
        <dbReference type="ARBA" id="ARBA00031636"/>
    </source>
</evidence>
<feature type="transmembrane region" description="Helical" evidence="10">
    <location>
        <begin position="418"/>
        <end position="437"/>
    </location>
</feature>
<evidence type="ECO:0000313" key="12">
    <source>
        <dbReference type="Proteomes" id="UP001152321"/>
    </source>
</evidence>
<keyword evidence="4" id="KW-1003">Cell membrane</keyword>
<keyword evidence="12" id="KW-1185">Reference proteome</keyword>
<feature type="transmembrane region" description="Helical" evidence="10">
    <location>
        <begin position="126"/>
        <end position="150"/>
    </location>
</feature>
<proteinExistence type="predicted"/>
<gene>
    <name evidence="11" type="ORF">NWE73_07505</name>
</gene>
<keyword evidence="2" id="KW-0813">Transport</keyword>
<feature type="transmembrane region" description="Helical" evidence="10">
    <location>
        <begin position="162"/>
        <end position="186"/>
    </location>
</feature>
<dbReference type="CDD" id="cd13131">
    <property type="entry name" value="MATE_NorM_like"/>
    <property type="match status" value="1"/>
</dbReference>
<evidence type="ECO:0000256" key="2">
    <source>
        <dbReference type="ARBA" id="ARBA00022448"/>
    </source>
</evidence>
<dbReference type="Pfam" id="PF01554">
    <property type="entry name" value="MatE"/>
    <property type="match status" value="2"/>
</dbReference>
<evidence type="ECO:0000256" key="8">
    <source>
        <dbReference type="ARBA" id="ARBA00023136"/>
    </source>
</evidence>
<dbReference type="PANTHER" id="PTHR43298">
    <property type="entry name" value="MULTIDRUG RESISTANCE PROTEIN NORM-RELATED"/>
    <property type="match status" value="1"/>
</dbReference>
<accession>A0ABT6DH81</accession>
<feature type="transmembrane region" description="Helical" evidence="10">
    <location>
        <begin position="316"/>
        <end position="339"/>
    </location>
</feature>
<comment type="caution">
    <text evidence="11">The sequence shown here is derived from an EMBL/GenBank/DDBJ whole genome shotgun (WGS) entry which is preliminary data.</text>
</comment>
<evidence type="ECO:0000256" key="1">
    <source>
        <dbReference type="ARBA" id="ARBA00004651"/>
    </source>
</evidence>
<evidence type="ECO:0000256" key="7">
    <source>
        <dbReference type="ARBA" id="ARBA00023065"/>
    </source>
</evidence>
<keyword evidence="7" id="KW-0406">Ion transport</keyword>
<organism evidence="11 12">
    <name type="scientific">Bdellovibrio svalbardensis</name>
    <dbReference type="NCBI Taxonomy" id="2972972"/>
    <lineage>
        <taxon>Bacteria</taxon>
        <taxon>Pseudomonadati</taxon>
        <taxon>Bdellovibrionota</taxon>
        <taxon>Bdellovibrionia</taxon>
        <taxon>Bdellovibrionales</taxon>
        <taxon>Pseudobdellovibrionaceae</taxon>
        <taxon>Bdellovibrio</taxon>
    </lineage>
</organism>
<dbReference type="InterPro" id="IPR048279">
    <property type="entry name" value="MdtK-like"/>
</dbReference>
<keyword evidence="8 10" id="KW-0472">Membrane</keyword>
<protein>
    <recommendedName>
        <fullName evidence="9">Multidrug-efflux transporter</fullName>
    </recommendedName>
</protein>
<evidence type="ECO:0000256" key="10">
    <source>
        <dbReference type="SAM" id="Phobius"/>
    </source>
</evidence>